<evidence type="ECO:0000313" key="2">
    <source>
        <dbReference type="Proteomes" id="UP000309130"/>
    </source>
</evidence>
<accession>A0A482MGK7</accession>
<proteinExistence type="predicted"/>
<sequence>MKDQLNTNVKPMAYWIRWALGSGAYLDEIFWRNMKVVRAAISEVTKATAAVDEAIKPKKARKNAN</sequence>
<name>A0A482MGK7_9CAUD</name>
<keyword evidence="2" id="KW-1185">Reference proteome</keyword>
<organism evidence="1 2">
    <name type="scientific">Serratia phage MTx</name>
    <dbReference type="NCBI Taxonomy" id="2557553"/>
    <lineage>
        <taxon>Viruses</taxon>
        <taxon>Duplodnaviria</taxon>
        <taxon>Heunggongvirae</taxon>
        <taxon>Uroviricota</taxon>
        <taxon>Caudoviricetes</taxon>
        <taxon>Lindbergviridae</taxon>
        <taxon>Myosmarvirus</taxon>
        <taxon>Myosmarvirus MTx</taxon>
    </lineage>
</organism>
<evidence type="ECO:0000313" key="1">
    <source>
        <dbReference type="EMBL" id="QBQ72388.1"/>
    </source>
</evidence>
<reference evidence="2" key="1">
    <citation type="submission" date="2019-03" db="EMBL/GenBank/DDBJ databases">
        <title>Complete Genome Sequence of Serratia marcescens Myophage MTx.</title>
        <authorList>
            <person name="Graham K."/>
            <person name="Freeman M."/>
            <person name="Newkirk H."/>
            <person name="Liu M."/>
            <person name="Ramsey J."/>
            <person name="Cahill J."/>
        </authorList>
    </citation>
    <scope>NUCLEOTIDE SEQUENCE [LARGE SCALE GENOMIC DNA]</scope>
</reference>
<protein>
    <submittedName>
        <fullName evidence="1">Uncharacterized protein</fullName>
    </submittedName>
</protein>
<gene>
    <name evidence="1" type="ORF">CPT_MTx_082</name>
</gene>
<dbReference type="EMBL" id="MK618717">
    <property type="protein sequence ID" value="QBQ72388.1"/>
    <property type="molecule type" value="Genomic_DNA"/>
</dbReference>
<dbReference type="Proteomes" id="UP000309130">
    <property type="component" value="Segment"/>
</dbReference>